<evidence type="ECO:0000313" key="1">
    <source>
        <dbReference type="EMBL" id="MDA0165848.1"/>
    </source>
</evidence>
<dbReference type="Gene3D" id="3.40.50.1820">
    <property type="entry name" value="alpha/beta hydrolase"/>
    <property type="match status" value="1"/>
</dbReference>
<proteinExistence type="predicted"/>
<dbReference type="PANTHER" id="PTHR48098:SF3">
    <property type="entry name" value="IRON(III) ENTEROBACTIN ESTERASE"/>
    <property type="match status" value="1"/>
</dbReference>
<protein>
    <submittedName>
        <fullName evidence="1">Alpha/beta hydrolase-fold protein</fullName>
    </submittedName>
</protein>
<evidence type="ECO:0000313" key="2">
    <source>
        <dbReference type="Proteomes" id="UP001149140"/>
    </source>
</evidence>
<dbReference type="RefSeq" id="WP_270045109.1">
    <property type="nucleotide sequence ID" value="NZ_JAPDOD010000053.1"/>
</dbReference>
<keyword evidence="2" id="KW-1185">Reference proteome</keyword>
<dbReference type="AlphaFoldDB" id="A0A9X3N6N2"/>
<organism evidence="1 2">
    <name type="scientific">Solirubrobacter ginsenosidimutans</name>
    <dbReference type="NCBI Taxonomy" id="490573"/>
    <lineage>
        <taxon>Bacteria</taxon>
        <taxon>Bacillati</taxon>
        <taxon>Actinomycetota</taxon>
        <taxon>Thermoleophilia</taxon>
        <taxon>Solirubrobacterales</taxon>
        <taxon>Solirubrobacteraceae</taxon>
        <taxon>Solirubrobacter</taxon>
    </lineage>
</organism>
<sequence length="338" mass="37008">MPSAAFRLSDPEAQYTAVRLSSDISGAAFTREGDDWVLELELADVLRLEYKLEVFHRDGTNAWILDPANPKRTPGAFGEKSVIELPGYAPPAWLDAEALPGRFDELVIRGRGLGALVGMRVWSPADVAPGTPLRLLLANDGPEYDAMASLTRFSAAKIAAGELPQHRVALLAPGDRNEWYSASAVYARVLANDVVPALRDAFGLVGTPAAMGASLGGLAMLHAQRRFPRAFGALFMQSGSFFVPRFDSQESGFGRYARIIRFVRETLNDGQHAMPVPTAITVGRAEENAYNNREMARALSEQGYDVSLEEVADLHNYVGWRDALDPHLTALLQKAWRR</sequence>
<dbReference type="GO" id="GO:0016787">
    <property type="term" value="F:hydrolase activity"/>
    <property type="evidence" value="ECO:0007669"/>
    <property type="project" value="UniProtKB-KW"/>
</dbReference>
<dbReference type="EMBL" id="JAPDOD010000053">
    <property type="protein sequence ID" value="MDA0165848.1"/>
    <property type="molecule type" value="Genomic_DNA"/>
</dbReference>
<dbReference type="InterPro" id="IPR000801">
    <property type="entry name" value="Esterase-like"/>
</dbReference>
<dbReference type="PANTHER" id="PTHR48098">
    <property type="entry name" value="ENTEROCHELIN ESTERASE-RELATED"/>
    <property type="match status" value="1"/>
</dbReference>
<reference evidence="1" key="1">
    <citation type="submission" date="2022-10" db="EMBL/GenBank/DDBJ databases">
        <title>The WGS of Solirubrobacter ginsenosidimutans DSM 21036.</title>
        <authorList>
            <person name="Jiang Z."/>
        </authorList>
    </citation>
    <scope>NUCLEOTIDE SEQUENCE</scope>
    <source>
        <strain evidence="1">DSM 21036</strain>
    </source>
</reference>
<dbReference type="SUPFAM" id="SSF53474">
    <property type="entry name" value="alpha/beta-Hydrolases"/>
    <property type="match status" value="1"/>
</dbReference>
<dbReference type="InterPro" id="IPR050583">
    <property type="entry name" value="Mycobacterial_A85_antigen"/>
</dbReference>
<accession>A0A9X3N6N2</accession>
<keyword evidence="1" id="KW-0378">Hydrolase</keyword>
<comment type="caution">
    <text evidence="1">The sequence shown here is derived from an EMBL/GenBank/DDBJ whole genome shotgun (WGS) entry which is preliminary data.</text>
</comment>
<gene>
    <name evidence="1" type="ORF">OM076_36620</name>
</gene>
<dbReference type="InterPro" id="IPR029058">
    <property type="entry name" value="AB_hydrolase_fold"/>
</dbReference>
<name>A0A9X3N6N2_9ACTN</name>
<dbReference type="Pfam" id="PF00756">
    <property type="entry name" value="Esterase"/>
    <property type="match status" value="1"/>
</dbReference>
<dbReference type="Proteomes" id="UP001149140">
    <property type="component" value="Unassembled WGS sequence"/>
</dbReference>